<dbReference type="AlphaFoldDB" id="A0AAN6V0S7"/>
<feature type="compositionally biased region" description="Polar residues" evidence="2">
    <location>
        <begin position="341"/>
        <end position="355"/>
    </location>
</feature>
<comment type="caution">
    <text evidence="3">The sequence shown here is derived from an EMBL/GenBank/DDBJ whole genome shotgun (WGS) entry which is preliminary data.</text>
</comment>
<keyword evidence="1" id="KW-0175">Coiled coil</keyword>
<reference evidence="3" key="1">
    <citation type="journal article" date="2023" name="Mol. Phylogenet. Evol.">
        <title>Genome-scale phylogeny and comparative genomics of the fungal order Sordariales.</title>
        <authorList>
            <person name="Hensen N."/>
            <person name="Bonometti L."/>
            <person name="Westerberg I."/>
            <person name="Brannstrom I.O."/>
            <person name="Guillou S."/>
            <person name="Cros-Aarteil S."/>
            <person name="Calhoun S."/>
            <person name="Haridas S."/>
            <person name="Kuo A."/>
            <person name="Mondo S."/>
            <person name="Pangilinan J."/>
            <person name="Riley R."/>
            <person name="LaButti K."/>
            <person name="Andreopoulos B."/>
            <person name="Lipzen A."/>
            <person name="Chen C."/>
            <person name="Yan M."/>
            <person name="Daum C."/>
            <person name="Ng V."/>
            <person name="Clum A."/>
            <person name="Steindorff A."/>
            <person name="Ohm R.A."/>
            <person name="Martin F."/>
            <person name="Silar P."/>
            <person name="Natvig D.O."/>
            <person name="Lalanne C."/>
            <person name="Gautier V."/>
            <person name="Ament-Velasquez S.L."/>
            <person name="Kruys A."/>
            <person name="Hutchinson M.I."/>
            <person name="Powell A.J."/>
            <person name="Barry K."/>
            <person name="Miller A.N."/>
            <person name="Grigoriev I.V."/>
            <person name="Debuchy R."/>
            <person name="Gladieux P."/>
            <person name="Hiltunen Thoren M."/>
            <person name="Johannesson H."/>
        </authorList>
    </citation>
    <scope>NUCLEOTIDE SEQUENCE</scope>
    <source>
        <strain evidence="3">CBS 141.50</strain>
    </source>
</reference>
<evidence type="ECO:0000256" key="2">
    <source>
        <dbReference type="SAM" id="MobiDB-lite"/>
    </source>
</evidence>
<dbReference type="GeneID" id="87814384"/>
<dbReference type="RefSeq" id="XP_062635361.1">
    <property type="nucleotide sequence ID" value="XM_062777771.1"/>
</dbReference>
<proteinExistence type="predicted"/>
<feature type="compositionally biased region" description="Pro residues" evidence="2">
    <location>
        <begin position="357"/>
        <end position="367"/>
    </location>
</feature>
<protein>
    <submittedName>
        <fullName evidence="3">Uncharacterized protein</fullName>
    </submittedName>
</protein>
<feature type="coiled-coil region" evidence="1">
    <location>
        <begin position="29"/>
        <end position="137"/>
    </location>
</feature>
<evidence type="ECO:0000313" key="4">
    <source>
        <dbReference type="Proteomes" id="UP001302676"/>
    </source>
</evidence>
<evidence type="ECO:0000313" key="3">
    <source>
        <dbReference type="EMBL" id="KAK4141990.1"/>
    </source>
</evidence>
<gene>
    <name evidence="3" type="ORF">C8A04DRAFT_13582</name>
</gene>
<feature type="region of interest" description="Disordered" evidence="2">
    <location>
        <begin position="446"/>
        <end position="506"/>
    </location>
</feature>
<feature type="region of interest" description="Disordered" evidence="2">
    <location>
        <begin position="338"/>
        <end position="373"/>
    </location>
</feature>
<dbReference type="EMBL" id="MU853603">
    <property type="protein sequence ID" value="KAK4141990.1"/>
    <property type="molecule type" value="Genomic_DNA"/>
</dbReference>
<sequence length="506" mass="54593">MSSSAESDGYNDLETAIRVLTERPSAQRIARIAQDNAQLRDANKKLTEENKTFPDLCKRFMHEAEQAKRELDSTTDELENLRKEKQAADAKLADKSKSLDKSIQQIVALEAQHEEGRRKMEKDLKRKTSELDRLRTCFLDLNVTPGPESLGDIFKSLRVAARDLASTFFGYHLPTEVLAQSGDWTKISEHHSKDSPIPLLLANSLLAKQTRTALVISVLGFELCQHIFQPTYLNEYPGVNKLSTDLAGIDPYQECHLRSVLLKTTQAMCRPQGNPKAAAKAIITLLSPVVETSKRSSFEIDVHKLCQQALETWRDIQTWDILVVPNLGSSRAAKRRYRWQSFATPTPTKSTGKQRPNNPPSSPPPTPADETPIDLLTGTAVWPAFINLSVDPEDDDDDPTLAAGYILPASVISDAEKELAAAAASAAAAGPVSPTGYLHRELREVERGAGAGTGSGSGKRRRSSVVSGGSASSVVSASGGGGGGTGNGKKEVGFLVNGQGAGSKGG</sequence>
<feature type="compositionally biased region" description="Gly residues" evidence="2">
    <location>
        <begin position="478"/>
        <end position="487"/>
    </location>
</feature>
<reference evidence="3" key="2">
    <citation type="submission" date="2023-05" db="EMBL/GenBank/DDBJ databases">
        <authorList>
            <consortium name="Lawrence Berkeley National Laboratory"/>
            <person name="Steindorff A."/>
            <person name="Hensen N."/>
            <person name="Bonometti L."/>
            <person name="Westerberg I."/>
            <person name="Brannstrom I.O."/>
            <person name="Guillou S."/>
            <person name="Cros-Aarteil S."/>
            <person name="Calhoun S."/>
            <person name="Haridas S."/>
            <person name="Kuo A."/>
            <person name="Mondo S."/>
            <person name="Pangilinan J."/>
            <person name="Riley R."/>
            <person name="Labutti K."/>
            <person name="Andreopoulos B."/>
            <person name="Lipzen A."/>
            <person name="Chen C."/>
            <person name="Yanf M."/>
            <person name="Daum C."/>
            <person name="Ng V."/>
            <person name="Clum A."/>
            <person name="Ohm R."/>
            <person name="Martin F."/>
            <person name="Silar P."/>
            <person name="Natvig D."/>
            <person name="Lalanne C."/>
            <person name="Gautier V."/>
            <person name="Ament-Velasquez S.L."/>
            <person name="Kruys A."/>
            <person name="Hutchinson M.I."/>
            <person name="Powell A.J."/>
            <person name="Barry K."/>
            <person name="Miller A.N."/>
            <person name="Grigoriev I.V."/>
            <person name="Debuchy R."/>
            <person name="Gladieux P."/>
            <person name="Thoren M.H."/>
            <person name="Johannesson H."/>
        </authorList>
    </citation>
    <scope>NUCLEOTIDE SEQUENCE</scope>
    <source>
        <strain evidence="3">CBS 141.50</strain>
    </source>
</reference>
<dbReference type="Proteomes" id="UP001302676">
    <property type="component" value="Unassembled WGS sequence"/>
</dbReference>
<organism evidence="3 4">
    <name type="scientific">Dichotomopilus funicola</name>
    <dbReference type="NCBI Taxonomy" id="1934379"/>
    <lineage>
        <taxon>Eukaryota</taxon>
        <taxon>Fungi</taxon>
        <taxon>Dikarya</taxon>
        <taxon>Ascomycota</taxon>
        <taxon>Pezizomycotina</taxon>
        <taxon>Sordariomycetes</taxon>
        <taxon>Sordariomycetidae</taxon>
        <taxon>Sordariales</taxon>
        <taxon>Chaetomiaceae</taxon>
        <taxon>Dichotomopilus</taxon>
    </lineage>
</organism>
<feature type="compositionally biased region" description="Low complexity" evidence="2">
    <location>
        <begin position="464"/>
        <end position="477"/>
    </location>
</feature>
<accession>A0AAN6V0S7</accession>
<evidence type="ECO:0000256" key="1">
    <source>
        <dbReference type="SAM" id="Coils"/>
    </source>
</evidence>
<keyword evidence="4" id="KW-1185">Reference proteome</keyword>
<name>A0AAN6V0S7_9PEZI</name>